<keyword evidence="2" id="KW-1133">Transmembrane helix</keyword>
<dbReference type="AlphaFoldDB" id="A0A2T3QQ06"/>
<evidence type="ECO:0000313" key="3">
    <source>
        <dbReference type="EMBL" id="SPY27662.1"/>
    </source>
</evidence>
<gene>
    <name evidence="3" type="ORF">NCTC11647_00721</name>
</gene>
<dbReference type="OrthoDB" id="9919980at2"/>
<keyword evidence="2" id="KW-0812">Transmembrane</keyword>
<proteinExistence type="predicted"/>
<feature type="region of interest" description="Disordered" evidence="1">
    <location>
        <begin position="1"/>
        <end position="20"/>
    </location>
</feature>
<feature type="transmembrane region" description="Helical" evidence="2">
    <location>
        <begin position="29"/>
        <end position="48"/>
    </location>
</feature>
<evidence type="ECO:0000313" key="4">
    <source>
        <dbReference type="Proteomes" id="UP000251647"/>
    </source>
</evidence>
<evidence type="ECO:0000256" key="2">
    <source>
        <dbReference type="SAM" id="Phobius"/>
    </source>
</evidence>
<keyword evidence="2" id="KW-0472">Membrane</keyword>
<evidence type="ECO:0000256" key="1">
    <source>
        <dbReference type="SAM" id="MobiDB-lite"/>
    </source>
</evidence>
<dbReference type="RefSeq" id="WP_036764205.1">
    <property type="nucleotide sequence ID" value="NZ_JADQAS010000002.1"/>
</dbReference>
<accession>A0A2T3QQ06</accession>
<organism evidence="3 4">
    <name type="scientific">Photobacterium damselae</name>
    <dbReference type="NCBI Taxonomy" id="38293"/>
    <lineage>
        <taxon>Bacteria</taxon>
        <taxon>Pseudomonadati</taxon>
        <taxon>Pseudomonadota</taxon>
        <taxon>Gammaproteobacteria</taxon>
        <taxon>Vibrionales</taxon>
        <taxon>Vibrionaceae</taxon>
        <taxon>Photobacterium</taxon>
    </lineage>
</organism>
<feature type="compositionally biased region" description="Basic and acidic residues" evidence="1">
    <location>
        <begin position="1"/>
        <end position="13"/>
    </location>
</feature>
<dbReference type="Proteomes" id="UP000251647">
    <property type="component" value="Unassembled WGS sequence"/>
</dbReference>
<name>A0A2T3QQ06_PHODM</name>
<dbReference type="EMBL" id="UATL01000001">
    <property type="protein sequence ID" value="SPY27662.1"/>
    <property type="molecule type" value="Genomic_DNA"/>
</dbReference>
<protein>
    <submittedName>
        <fullName evidence="3">Uncharacterized protein</fullName>
    </submittedName>
</protein>
<sequence>MEDTKVQKSEVNDSKSTTKKSTLDQTNTALTIVIKIIIIGVLLASFFAGKSVYQQYAHYGPSCTENASSFQYWIDQAGKEKGKIVSIHQSRLQTENGTTQCFGQFQTEGGQYKNWNGAISELTNKEVIGWTRVSN</sequence>
<reference evidence="3 4" key="1">
    <citation type="submission" date="2018-06" db="EMBL/GenBank/DDBJ databases">
        <authorList>
            <consortium name="Pathogen Informatics"/>
            <person name="Doyle S."/>
        </authorList>
    </citation>
    <scope>NUCLEOTIDE SEQUENCE [LARGE SCALE GENOMIC DNA]</scope>
    <source>
        <strain evidence="3 4">NCTC11647</strain>
    </source>
</reference>